<evidence type="ECO:0000313" key="2">
    <source>
        <dbReference type="Proteomes" id="UP001159363"/>
    </source>
</evidence>
<keyword evidence="2" id="KW-1185">Reference proteome</keyword>
<reference evidence="1 2" key="1">
    <citation type="submission" date="2023-02" db="EMBL/GenBank/DDBJ databases">
        <title>LHISI_Scaffold_Assembly.</title>
        <authorList>
            <person name="Stuart O.P."/>
            <person name="Cleave R."/>
            <person name="Magrath M.J.L."/>
            <person name="Mikheyev A.S."/>
        </authorList>
    </citation>
    <scope>NUCLEOTIDE SEQUENCE [LARGE SCALE GENOMIC DNA]</scope>
    <source>
        <strain evidence="1">Daus_M_001</strain>
        <tissue evidence="1">Leg muscle</tissue>
    </source>
</reference>
<gene>
    <name evidence="1" type="ORF">PR048_002258</name>
</gene>
<comment type="caution">
    <text evidence="1">The sequence shown here is derived from an EMBL/GenBank/DDBJ whole genome shotgun (WGS) entry which is preliminary data.</text>
</comment>
<organism evidence="1 2">
    <name type="scientific">Dryococelus australis</name>
    <dbReference type="NCBI Taxonomy" id="614101"/>
    <lineage>
        <taxon>Eukaryota</taxon>
        <taxon>Metazoa</taxon>
        <taxon>Ecdysozoa</taxon>
        <taxon>Arthropoda</taxon>
        <taxon>Hexapoda</taxon>
        <taxon>Insecta</taxon>
        <taxon>Pterygota</taxon>
        <taxon>Neoptera</taxon>
        <taxon>Polyneoptera</taxon>
        <taxon>Phasmatodea</taxon>
        <taxon>Verophasmatodea</taxon>
        <taxon>Anareolatae</taxon>
        <taxon>Phasmatidae</taxon>
        <taxon>Eurycanthinae</taxon>
        <taxon>Dryococelus</taxon>
    </lineage>
</organism>
<dbReference type="EMBL" id="JARBHB010000001">
    <property type="protein sequence ID" value="KAJ8896912.1"/>
    <property type="molecule type" value="Genomic_DNA"/>
</dbReference>
<sequence>MGSQDLGVKSRPNLFTRSLSIPPTRTYFAQKEKTLRTTQARASHASSSLCARATMSGADSSASCKQWEPHTARRTMIRLNGGNHLTACSFCLGTKHALYKKTSSALMVLKRGIDGSATEKRVPGVPRHYPPVNSNIRHVSYTRKYGFDPALSRSEMHAAEKLTLHLTSLSLGYSIYGQTCVRNLGPPPLHVLDSLTCSASSDVHRRLPATVVNTKSAPGKQWHPSFIEEGLHIPRHMRPGIILLKYGMWSCLKEGYPQYVGVEIACCIQWRLKLSHLSFVHYAAPQCRLPDGDYDSDAMVCKPSICRVKTDPNSGDVGRYLSCVCRETNFTVPTKCPLQTSKEDGPTARLHLQLQGKTPSCREAASPTVMVGLPHSIVEGCLSSTLLNQRFVPLASRVGEASQLASAPWGASRYMLRTPSTVKKKRETAPATPSTLCGSMEKYNQAASRSGQRCGRPEALLPADEAGATRQLRRMFEDSKIDRSKDVSTNDGDEEVIRHKLYDEPGRKDGPVKEDFGVFNFARRTMRCLVFGEPILREECYWLRILARFRFYNHLRCSGAQRTSSLSITRRCAVRAQGKAGIMKTTALHAVASKGPEPYMFTASDILVRIVVCRRTGFDSLHGHSRIFACRNPTGRCLRAKRFLGDLPFPPTVKSCIAPYSPCFALGGSQDLYVKSRSSLTTPLYWHTPVAALVELLSPHRDFTCNVISIVRLATRGCHDCHLTPSLVVRLHEAGWSARRISIKFGRAITMVTLCVQAWICTGFSSRRVDTRLARPTTDKAGHRIRRCAVTESGTTSREILKSYAINVARNIKIIQQMRCVLRCVLTCANFVTGSTSGLRPERSALDHSAILTHTHSLFYTADDTPLSQIASVFRSRTDQVTGREVKIS</sequence>
<name>A0ABQ9IJP5_9NEOP</name>
<evidence type="ECO:0000313" key="1">
    <source>
        <dbReference type="EMBL" id="KAJ8896912.1"/>
    </source>
</evidence>
<proteinExistence type="predicted"/>
<protein>
    <submittedName>
        <fullName evidence="1">Uncharacterized protein</fullName>
    </submittedName>
</protein>
<dbReference type="Proteomes" id="UP001159363">
    <property type="component" value="Chromosome 1"/>
</dbReference>
<accession>A0ABQ9IJP5</accession>